<proteinExistence type="predicted"/>
<dbReference type="EMBL" id="GBXM01047300">
    <property type="protein sequence ID" value="JAH61277.1"/>
    <property type="molecule type" value="Transcribed_RNA"/>
</dbReference>
<reference evidence="1" key="1">
    <citation type="submission" date="2014-11" db="EMBL/GenBank/DDBJ databases">
        <authorList>
            <person name="Amaro Gonzalez C."/>
        </authorList>
    </citation>
    <scope>NUCLEOTIDE SEQUENCE</scope>
</reference>
<name>A0A0E9U6D2_ANGAN</name>
<evidence type="ECO:0000313" key="1">
    <source>
        <dbReference type="EMBL" id="JAH61277.1"/>
    </source>
</evidence>
<accession>A0A0E9U6D2</accession>
<organism evidence="1">
    <name type="scientific">Anguilla anguilla</name>
    <name type="common">European freshwater eel</name>
    <name type="synonym">Muraena anguilla</name>
    <dbReference type="NCBI Taxonomy" id="7936"/>
    <lineage>
        <taxon>Eukaryota</taxon>
        <taxon>Metazoa</taxon>
        <taxon>Chordata</taxon>
        <taxon>Craniata</taxon>
        <taxon>Vertebrata</taxon>
        <taxon>Euteleostomi</taxon>
        <taxon>Actinopterygii</taxon>
        <taxon>Neopterygii</taxon>
        <taxon>Teleostei</taxon>
        <taxon>Anguilliformes</taxon>
        <taxon>Anguillidae</taxon>
        <taxon>Anguilla</taxon>
    </lineage>
</organism>
<reference evidence="1" key="2">
    <citation type="journal article" date="2015" name="Fish Shellfish Immunol.">
        <title>Early steps in the European eel (Anguilla anguilla)-Vibrio vulnificus interaction in the gills: Role of the RtxA13 toxin.</title>
        <authorList>
            <person name="Callol A."/>
            <person name="Pajuelo D."/>
            <person name="Ebbesson L."/>
            <person name="Teles M."/>
            <person name="MacKenzie S."/>
            <person name="Amaro C."/>
        </authorList>
    </citation>
    <scope>NUCLEOTIDE SEQUENCE</scope>
</reference>
<dbReference type="AlphaFoldDB" id="A0A0E9U6D2"/>
<protein>
    <submittedName>
        <fullName evidence="1">Uncharacterized protein</fullName>
    </submittedName>
</protein>
<sequence>MTFVMRVNGKKKRSCLNNIKIALHKVTSIHFVLPMQSHNNLTWKR</sequence>